<sequence length="57" mass="6748">MAVVKFFLLFTEIKHSKKKIPVTLLFLNISVRLLCNPLRKKMFSAEEGEHHVNFFTR</sequence>
<keyword evidence="2" id="KW-1185">Reference proteome</keyword>
<evidence type="ECO:0000313" key="1">
    <source>
        <dbReference type="EMBL" id="EHG30354.1"/>
    </source>
</evidence>
<evidence type="ECO:0000313" key="2">
    <source>
        <dbReference type="Proteomes" id="UP000004393"/>
    </source>
</evidence>
<reference evidence="1 2" key="1">
    <citation type="submission" date="2011-10" db="EMBL/GenBank/DDBJ databases">
        <title>The Genome Sequence of Enterococcus saccharolyticus 30_1.</title>
        <authorList>
            <consortium name="The Broad Institute Genome Sequencing Platform"/>
            <person name="Earl A."/>
            <person name="Ward D."/>
            <person name="Feldgarden M."/>
            <person name="Gevers D."/>
            <person name="Daigneault M."/>
            <person name="Strauss J."/>
            <person name="Allen-Vercoe E."/>
            <person name="Young S.K."/>
            <person name="Zeng Q."/>
            <person name="Gargeya S."/>
            <person name="Fitzgerald M."/>
            <person name="Haas B."/>
            <person name="Abouelleil A."/>
            <person name="Alvarado L."/>
            <person name="Arachchi H.M."/>
            <person name="Berlin A."/>
            <person name="Brown A."/>
            <person name="Chapman S.B."/>
            <person name="Chen Z."/>
            <person name="Dunbar C."/>
            <person name="Freedman E."/>
            <person name="Gearin G."/>
            <person name="Gellesch M."/>
            <person name="Goldberg J."/>
            <person name="Griggs A."/>
            <person name="Gujja S."/>
            <person name="Heiman D."/>
            <person name="Howarth C."/>
            <person name="Larson L."/>
            <person name="Lui A."/>
            <person name="MacDonald P.J.P."/>
            <person name="Montmayeur A."/>
            <person name="Murphy C."/>
            <person name="Neiman D."/>
            <person name="Pearson M."/>
            <person name="Priest M."/>
            <person name="Roberts A."/>
            <person name="Saif S."/>
            <person name="Shea T."/>
            <person name="Shenoy N."/>
            <person name="Sisk P."/>
            <person name="Stolte C."/>
            <person name="Sykes S."/>
            <person name="Wortman J."/>
            <person name="Nusbaum C."/>
            <person name="Birren B."/>
        </authorList>
    </citation>
    <scope>NUCLEOTIDE SEQUENCE [LARGE SCALE GENOMIC DNA]</scope>
    <source>
        <strain evidence="1 2">30_1</strain>
    </source>
</reference>
<dbReference type="Proteomes" id="UP000004393">
    <property type="component" value="Unassembled WGS sequence"/>
</dbReference>
<dbReference type="AlphaFoldDB" id="A0AA87FIT1"/>
<organism evidence="1 2">
    <name type="scientific">Enterococcus saccharolyticus 30_1</name>
    <dbReference type="NCBI Taxonomy" id="742813"/>
    <lineage>
        <taxon>Bacteria</taxon>
        <taxon>Bacillati</taxon>
        <taxon>Bacillota</taxon>
        <taxon>Bacilli</taxon>
        <taxon>Lactobacillales</taxon>
        <taxon>Enterococcaceae</taxon>
        <taxon>Enterococcus</taxon>
    </lineage>
</organism>
<protein>
    <submittedName>
        <fullName evidence="1">Uncharacterized protein</fullName>
    </submittedName>
</protein>
<dbReference type="EMBL" id="ADLY01000015">
    <property type="protein sequence ID" value="EHG30354.1"/>
    <property type="molecule type" value="Genomic_DNA"/>
</dbReference>
<name>A0AA87FIT1_9ENTE</name>
<accession>A0AA87FIT1</accession>
<proteinExistence type="predicted"/>
<comment type="caution">
    <text evidence="1">The sequence shown here is derived from an EMBL/GenBank/DDBJ whole genome shotgun (WGS) entry which is preliminary data.</text>
</comment>
<gene>
    <name evidence="1" type="ORF">HMPREF9478_00630</name>
</gene>